<evidence type="ECO:0000256" key="1">
    <source>
        <dbReference type="SAM" id="MobiDB-lite"/>
    </source>
</evidence>
<name>A0A2J6PZK9_9HELO</name>
<evidence type="ECO:0000259" key="3">
    <source>
        <dbReference type="Pfam" id="PF16561"/>
    </source>
</evidence>
<feature type="transmembrane region" description="Helical" evidence="2">
    <location>
        <begin position="842"/>
        <end position="860"/>
    </location>
</feature>
<sequence length="917" mass="99978">MAPKTVSVTVKYSTPGTQPPIFLAGSFSEPPWQPQEMQYTTDEAGEHEFYKEVQVEEGRVYQYKFRIGQGDWWLLNENSPTATDDIGNRNNLLSVPSSEEQTLEPQHVEQPPAAEETSHPVADMENTKAEPIAGEEAVKDSSNDTQDEKKEDETTKEQPEIPIGEEHHLITPANTNTPAGETVEDEEDVAPSGTSEAVEAPKDVPLNVQHVREDATTTAAAEDDKVEAQHSAESTRLLHATDGADSQGEEGQTSEASLTPLIPGTVEPPSTPAGEVDHAGSEKTQAPALIVEKIDTELRHGDDFGSAATVAQKDAHLLRSQDAVPDHVTLRTETRTPELAETAYEVAESAALLDKDRDPPTPPISDEEAGRIGFRRMSNTPIPEVAKTAAEVADVAATLDEHPTLHLETAPNVPETTEDDEEDHLDSGASTPASQKAPRFSHECLGEYDDVGVPALPTRSQPPFDPLEPVRSPYDEAIVVDWNDLSLEMFPTDRASIIHTIRRLSERLPEDVPNPEIVPPSPVIGANGQLIERHWPAPSPIVLAHQNSPSLNSITEENDEHHDISGLRPEVFRLPSNSDKEIRALSRGLSGNILAVNGVENDKLDATHEAVQPESTKPVDAESEEISAQPNFEVEEQATGNGLESKEIQSENVADESRELEPSGDAQDKVEEPIVQKTEEASTIEPAQGSGEPELTSSKDQTEEKPKVAEKISSNFKEVRPESPPAEPVDKILAQDPQVPSSSTPNVIGNRQLGHDEEEIQEITTAGDNPNITVHPATPAASTAEFIPSPLDTAKSTAIEEENGRTIKSRKNTRSQSRERPVTPSSLHSTTRDTKTKNFLKAFWRILFVDWIGGLIRALCGGRGRNTFLAAWVTILVVIAPTLYSSYTGSSLWERIWSFAHTMPDRYRSLLALAGLD</sequence>
<dbReference type="InterPro" id="IPR032640">
    <property type="entry name" value="AMPK1_CBM"/>
</dbReference>
<feature type="region of interest" description="Disordered" evidence="1">
    <location>
        <begin position="782"/>
        <end position="831"/>
    </location>
</feature>
<feature type="region of interest" description="Disordered" evidence="1">
    <location>
        <begin position="610"/>
        <end position="746"/>
    </location>
</feature>
<protein>
    <recommendedName>
        <fullName evidence="3">AMP-activated protein kinase glycogen-binding domain-containing protein</fullName>
    </recommendedName>
</protein>
<keyword evidence="2" id="KW-1133">Transmembrane helix</keyword>
<keyword evidence="2" id="KW-0812">Transmembrane</keyword>
<dbReference type="EMBL" id="KZ613489">
    <property type="protein sequence ID" value="PMD19448.1"/>
    <property type="molecule type" value="Genomic_DNA"/>
</dbReference>
<feature type="region of interest" description="Disordered" evidence="1">
    <location>
        <begin position="82"/>
        <end position="286"/>
    </location>
</feature>
<feature type="compositionally biased region" description="Basic and acidic residues" evidence="1">
    <location>
        <begin position="644"/>
        <end position="680"/>
    </location>
</feature>
<keyword evidence="5" id="KW-1185">Reference proteome</keyword>
<keyword evidence="2" id="KW-0472">Membrane</keyword>
<dbReference type="InterPro" id="IPR014756">
    <property type="entry name" value="Ig_E-set"/>
</dbReference>
<dbReference type="AlphaFoldDB" id="A0A2J6PZK9"/>
<feature type="compositionally biased region" description="Basic and acidic residues" evidence="1">
    <location>
        <begin position="700"/>
        <end position="710"/>
    </location>
</feature>
<dbReference type="SUPFAM" id="SSF81296">
    <property type="entry name" value="E set domains"/>
    <property type="match status" value="1"/>
</dbReference>
<evidence type="ECO:0000313" key="5">
    <source>
        <dbReference type="Proteomes" id="UP000235672"/>
    </source>
</evidence>
<feature type="domain" description="AMP-activated protein kinase glycogen-binding" evidence="3">
    <location>
        <begin position="7"/>
        <end position="98"/>
    </location>
</feature>
<feature type="region of interest" description="Disordered" evidence="1">
    <location>
        <begin position="350"/>
        <end position="377"/>
    </location>
</feature>
<dbReference type="Pfam" id="PF16561">
    <property type="entry name" value="AMPK1_CBM"/>
    <property type="match status" value="1"/>
</dbReference>
<reference evidence="4 5" key="1">
    <citation type="submission" date="2016-05" db="EMBL/GenBank/DDBJ databases">
        <title>A degradative enzymes factory behind the ericoid mycorrhizal symbiosis.</title>
        <authorList>
            <consortium name="DOE Joint Genome Institute"/>
            <person name="Martino E."/>
            <person name="Morin E."/>
            <person name="Grelet G."/>
            <person name="Kuo A."/>
            <person name="Kohler A."/>
            <person name="Daghino S."/>
            <person name="Barry K."/>
            <person name="Choi C."/>
            <person name="Cichocki N."/>
            <person name="Clum A."/>
            <person name="Copeland A."/>
            <person name="Hainaut M."/>
            <person name="Haridas S."/>
            <person name="Labutti K."/>
            <person name="Lindquist E."/>
            <person name="Lipzen A."/>
            <person name="Khouja H.-R."/>
            <person name="Murat C."/>
            <person name="Ohm R."/>
            <person name="Olson A."/>
            <person name="Spatafora J."/>
            <person name="Veneault-Fourrey C."/>
            <person name="Henrissat B."/>
            <person name="Grigoriev I."/>
            <person name="Martin F."/>
            <person name="Perotto S."/>
        </authorList>
    </citation>
    <scope>NUCLEOTIDE SEQUENCE [LARGE SCALE GENOMIC DNA]</scope>
    <source>
        <strain evidence="4 5">UAMH 7357</strain>
    </source>
</reference>
<feature type="region of interest" description="Disordered" evidence="1">
    <location>
        <begin position="400"/>
        <end position="439"/>
    </location>
</feature>
<feature type="transmembrane region" description="Helical" evidence="2">
    <location>
        <begin position="867"/>
        <end position="887"/>
    </location>
</feature>
<proteinExistence type="predicted"/>
<evidence type="ECO:0000313" key="4">
    <source>
        <dbReference type="EMBL" id="PMD19448.1"/>
    </source>
</evidence>
<feature type="compositionally biased region" description="Polar residues" evidence="1">
    <location>
        <begin position="82"/>
        <end position="104"/>
    </location>
</feature>
<dbReference type="CDD" id="cd02859">
    <property type="entry name" value="E_set_AMPKbeta_like_N"/>
    <property type="match status" value="1"/>
</dbReference>
<organism evidence="4 5">
    <name type="scientific">Hyaloscypha hepaticicola</name>
    <dbReference type="NCBI Taxonomy" id="2082293"/>
    <lineage>
        <taxon>Eukaryota</taxon>
        <taxon>Fungi</taxon>
        <taxon>Dikarya</taxon>
        <taxon>Ascomycota</taxon>
        <taxon>Pezizomycotina</taxon>
        <taxon>Leotiomycetes</taxon>
        <taxon>Helotiales</taxon>
        <taxon>Hyaloscyphaceae</taxon>
        <taxon>Hyaloscypha</taxon>
    </lineage>
</organism>
<dbReference type="InterPro" id="IPR013783">
    <property type="entry name" value="Ig-like_fold"/>
</dbReference>
<dbReference type="Gene3D" id="2.60.40.10">
    <property type="entry name" value="Immunoglobulins"/>
    <property type="match status" value="1"/>
</dbReference>
<dbReference type="OrthoDB" id="5350410at2759"/>
<dbReference type="STRING" id="1745343.A0A2J6PZK9"/>
<gene>
    <name evidence="4" type="ORF">NA56DRAFT_660569</name>
</gene>
<evidence type="ECO:0000256" key="2">
    <source>
        <dbReference type="SAM" id="Phobius"/>
    </source>
</evidence>
<dbReference type="Proteomes" id="UP000235672">
    <property type="component" value="Unassembled WGS sequence"/>
</dbReference>
<feature type="compositionally biased region" description="Basic and acidic residues" evidence="1">
    <location>
        <begin position="136"/>
        <end position="169"/>
    </location>
</feature>
<accession>A0A2J6PZK9</accession>